<keyword evidence="2" id="KW-1185">Reference proteome</keyword>
<proteinExistence type="predicted"/>
<dbReference type="EMBL" id="BPLR01019337">
    <property type="protein sequence ID" value="GIX66728.1"/>
    <property type="molecule type" value="Genomic_DNA"/>
</dbReference>
<sequence length="143" mass="16865">MSLVQDKTGLQYRNPYCAICNYVDIEDIDCVHLDGRRRGGGHAGVGFRLIKLFYLKDKRCEKDMVYDKFHDVCRCNARISIMKDGKCVYKIPEMKERKKKRNDPITFFNFYQHLISSKSKIFFLFQKIRKPNFAIHIALSVIC</sequence>
<dbReference type="Proteomes" id="UP001054945">
    <property type="component" value="Unassembled WGS sequence"/>
</dbReference>
<accession>A0AAV4M3A8</accession>
<organism evidence="1 2">
    <name type="scientific">Caerostris extrusa</name>
    <name type="common">Bark spider</name>
    <name type="synonym">Caerostris bankana</name>
    <dbReference type="NCBI Taxonomy" id="172846"/>
    <lineage>
        <taxon>Eukaryota</taxon>
        <taxon>Metazoa</taxon>
        <taxon>Ecdysozoa</taxon>
        <taxon>Arthropoda</taxon>
        <taxon>Chelicerata</taxon>
        <taxon>Arachnida</taxon>
        <taxon>Araneae</taxon>
        <taxon>Araneomorphae</taxon>
        <taxon>Entelegynae</taxon>
        <taxon>Araneoidea</taxon>
        <taxon>Araneidae</taxon>
        <taxon>Caerostris</taxon>
    </lineage>
</organism>
<name>A0AAV4M3A8_CAEEX</name>
<reference evidence="1 2" key="1">
    <citation type="submission" date="2021-06" db="EMBL/GenBank/DDBJ databases">
        <title>Caerostris extrusa draft genome.</title>
        <authorList>
            <person name="Kono N."/>
            <person name="Arakawa K."/>
        </authorList>
    </citation>
    <scope>NUCLEOTIDE SEQUENCE [LARGE SCALE GENOMIC DNA]</scope>
</reference>
<evidence type="ECO:0000313" key="2">
    <source>
        <dbReference type="Proteomes" id="UP001054945"/>
    </source>
</evidence>
<comment type="caution">
    <text evidence="1">The sequence shown here is derived from an EMBL/GenBank/DDBJ whole genome shotgun (WGS) entry which is preliminary data.</text>
</comment>
<protein>
    <submittedName>
        <fullName evidence="1">Uncharacterized protein</fullName>
    </submittedName>
</protein>
<evidence type="ECO:0000313" key="1">
    <source>
        <dbReference type="EMBL" id="GIX66728.1"/>
    </source>
</evidence>
<dbReference type="AlphaFoldDB" id="A0AAV4M3A8"/>
<gene>
    <name evidence="1" type="ORF">CEXT_454501</name>
</gene>